<proteinExistence type="predicted"/>
<dbReference type="GO" id="GO:0016705">
    <property type="term" value="F:oxidoreductase activity, acting on paired donors, with incorporation or reduction of molecular oxygen"/>
    <property type="evidence" value="ECO:0007669"/>
    <property type="project" value="InterPro"/>
</dbReference>
<dbReference type="AlphaFoldDB" id="A0AAC9HR84"/>
<feature type="domain" description="Luciferase-like" evidence="3">
    <location>
        <begin position="56"/>
        <end position="334"/>
    </location>
</feature>
<reference evidence="5" key="1">
    <citation type="submission" date="2016-03" db="EMBL/GenBank/DDBJ databases">
        <title>Complete genome sequence of the type strain Actinoalloteichus hymeniacidonis DSM 45092.</title>
        <authorList>
            <person name="Schaffert L."/>
            <person name="Albersmeier A."/>
            <person name="Winkler A."/>
            <person name="Kalinowski J."/>
            <person name="Zotchev S."/>
            <person name="Ruckert C."/>
        </authorList>
    </citation>
    <scope>NUCLEOTIDE SEQUENCE [LARGE SCALE GENOMIC DNA]</scope>
    <source>
        <strain evidence="5">HPA177(T) (DSM 45092(T))</strain>
    </source>
</reference>
<keyword evidence="5" id="KW-1185">Reference proteome</keyword>
<dbReference type="InterPro" id="IPR036661">
    <property type="entry name" value="Luciferase-like_sf"/>
</dbReference>
<evidence type="ECO:0000313" key="4">
    <source>
        <dbReference type="EMBL" id="AOS64102.1"/>
    </source>
</evidence>
<evidence type="ECO:0000313" key="5">
    <source>
        <dbReference type="Proteomes" id="UP000095210"/>
    </source>
</evidence>
<organism evidence="4 5">
    <name type="scientific">Actinoalloteichus hymeniacidonis</name>
    <dbReference type="NCBI Taxonomy" id="340345"/>
    <lineage>
        <taxon>Bacteria</taxon>
        <taxon>Bacillati</taxon>
        <taxon>Actinomycetota</taxon>
        <taxon>Actinomycetes</taxon>
        <taxon>Pseudonocardiales</taxon>
        <taxon>Pseudonocardiaceae</taxon>
        <taxon>Actinoalloteichus</taxon>
    </lineage>
</organism>
<evidence type="ECO:0000256" key="1">
    <source>
        <dbReference type="ARBA" id="ARBA00007789"/>
    </source>
</evidence>
<sequence length="369" mass="39905">MATTSSSRSRPRPEQRIPIGASTRRAGIPAAPSGVDVEVTATPRLSVLDRSLVRRGHSPAESLQRTRRFAVEAERLGYHRFWVAEHHGVPGVAGAAPTVLAAAVASATSHIRVGTGGVMLPNHQPLVVAEQFGVLESMFPGRIDLGLGRSLGFTAKIRRALGRDRESAERFGESVAELLGYFTATPDASVRAVPAEGLRIPMFILATGAGVEFAAQAGLPLVIAAIRGDEALRQSVDQYRETFQPSALTSRPYVVLSRSIAVAETTEQARRLLIPEAWSSAYSRVHGVFPPLEPVGDILARQFTDWEREQFDRAMRGHLYGTEAEVTEALAAIVGAIEADEVLVSTSGYDEDGLLDSYRRLARLFPQPH</sequence>
<dbReference type="EMBL" id="CP014859">
    <property type="protein sequence ID" value="AOS64102.1"/>
    <property type="molecule type" value="Genomic_DNA"/>
</dbReference>
<evidence type="ECO:0000259" key="3">
    <source>
        <dbReference type="Pfam" id="PF00296"/>
    </source>
</evidence>
<dbReference type="PANTHER" id="PTHR30137">
    <property type="entry name" value="LUCIFERASE-LIKE MONOOXYGENASE"/>
    <property type="match status" value="1"/>
</dbReference>
<dbReference type="Proteomes" id="UP000095210">
    <property type="component" value="Chromosome"/>
</dbReference>
<evidence type="ECO:0000256" key="2">
    <source>
        <dbReference type="SAM" id="MobiDB-lite"/>
    </source>
</evidence>
<dbReference type="Pfam" id="PF00296">
    <property type="entry name" value="Bac_luciferase"/>
    <property type="match status" value="1"/>
</dbReference>
<dbReference type="NCBIfam" id="TIGR03558">
    <property type="entry name" value="oxido_grp_1"/>
    <property type="match status" value="1"/>
</dbReference>
<dbReference type="InterPro" id="IPR011251">
    <property type="entry name" value="Luciferase-like_dom"/>
</dbReference>
<dbReference type="SUPFAM" id="SSF51679">
    <property type="entry name" value="Bacterial luciferase-like"/>
    <property type="match status" value="1"/>
</dbReference>
<gene>
    <name evidence="4" type="ORF">TL08_16510</name>
</gene>
<accession>A0AAC9HR84</accession>
<dbReference type="KEGG" id="ahm:TL08_16510"/>
<dbReference type="PANTHER" id="PTHR30137:SF6">
    <property type="entry name" value="LUCIFERASE-LIKE MONOOXYGENASE"/>
    <property type="match status" value="1"/>
</dbReference>
<dbReference type="Gene3D" id="3.20.20.30">
    <property type="entry name" value="Luciferase-like domain"/>
    <property type="match status" value="1"/>
</dbReference>
<dbReference type="InterPro" id="IPR050766">
    <property type="entry name" value="Bact_Lucif_Oxidored"/>
</dbReference>
<name>A0AAC9HR84_9PSEU</name>
<dbReference type="InterPro" id="IPR019949">
    <property type="entry name" value="CmoO-like"/>
</dbReference>
<protein>
    <submittedName>
        <fullName evidence="4">Luciferase family oxidoreductase, group 1</fullName>
    </submittedName>
</protein>
<dbReference type="GO" id="GO:0005829">
    <property type="term" value="C:cytosol"/>
    <property type="evidence" value="ECO:0007669"/>
    <property type="project" value="TreeGrafter"/>
</dbReference>
<feature type="region of interest" description="Disordered" evidence="2">
    <location>
        <begin position="1"/>
        <end position="30"/>
    </location>
</feature>
<comment type="similarity">
    <text evidence="1">To bacterial alkanal monooxygenase alpha and beta chains.</text>
</comment>